<dbReference type="GO" id="GO:0005524">
    <property type="term" value="F:ATP binding"/>
    <property type="evidence" value="ECO:0007669"/>
    <property type="project" value="UniProtKB-UniRule"/>
</dbReference>
<keyword evidence="5 7" id="KW-0418">Kinase</keyword>
<dbReference type="GO" id="GO:0006772">
    <property type="term" value="P:thiamine metabolic process"/>
    <property type="evidence" value="ECO:0007669"/>
    <property type="project" value="InterPro"/>
</dbReference>
<reference evidence="8" key="1">
    <citation type="submission" date="2022-03" db="EMBL/GenBank/DDBJ databases">
        <authorList>
            <person name="Martin C."/>
        </authorList>
    </citation>
    <scope>NUCLEOTIDE SEQUENCE</scope>
</reference>
<dbReference type="InterPro" id="IPR036371">
    <property type="entry name" value="TPK_B1-bd_sf"/>
</dbReference>
<dbReference type="PANTHER" id="PTHR13622">
    <property type="entry name" value="THIAMIN PYROPHOSPHOKINASE"/>
    <property type="match status" value="1"/>
</dbReference>
<dbReference type="PANTHER" id="PTHR13622:SF8">
    <property type="entry name" value="THIAMIN PYROPHOSPHOKINASE 1"/>
    <property type="match status" value="1"/>
</dbReference>
<comment type="similarity">
    <text evidence="2 7">Belongs to the thiamine pyrophosphokinase family.</text>
</comment>
<dbReference type="Gene3D" id="3.40.50.10240">
    <property type="entry name" value="Thiamin pyrophosphokinase, catalytic domain"/>
    <property type="match status" value="1"/>
</dbReference>
<dbReference type="GO" id="GO:0016301">
    <property type="term" value="F:kinase activity"/>
    <property type="evidence" value="ECO:0007669"/>
    <property type="project" value="UniProtKB-UniRule"/>
</dbReference>
<comment type="pathway">
    <text evidence="1 7">Cofactor biosynthesis; thiamine diphosphate biosynthesis; thiamine diphosphate from thiamine: step 1/1.</text>
</comment>
<dbReference type="Pfam" id="PF04265">
    <property type="entry name" value="TPK_B1_binding"/>
    <property type="match status" value="1"/>
</dbReference>
<keyword evidence="4 7" id="KW-0547">Nucleotide-binding</keyword>
<dbReference type="FunFam" id="2.60.120.320:FF:000001">
    <property type="entry name" value="Thiamine pyrophosphokinase"/>
    <property type="match status" value="1"/>
</dbReference>
<dbReference type="InterPro" id="IPR007373">
    <property type="entry name" value="Thiamin_PyroPKinase_B1-bd"/>
</dbReference>
<dbReference type="GO" id="GO:0004788">
    <property type="term" value="F:thiamine diphosphokinase activity"/>
    <property type="evidence" value="ECO:0007669"/>
    <property type="project" value="UniProtKB-UniRule"/>
</dbReference>
<keyword evidence="6 7" id="KW-0067">ATP-binding</keyword>
<comment type="catalytic activity">
    <reaction evidence="7">
        <text>thiamine + ATP = thiamine diphosphate + AMP + H(+)</text>
        <dbReference type="Rhea" id="RHEA:11576"/>
        <dbReference type="ChEBI" id="CHEBI:15378"/>
        <dbReference type="ChEBI" id="CHEBI:18385"/>
        <dbReference type="ChEBI" id="CHEBI:30616"/>
        <dbReference type="ChEBI" id="CHEBI:58937"/>
        <dbReference type="ChEBI" id="CHEBI:456215"/>
    </reaction>
</comment>
<dbReference type="Proteomes" id="UP000749559">
    <property type="component" value="Unassembled WGS sequence"/>
</dbReference>
<dbReference type="FunFam" id="3.40.50.10240:FF:000004">
    <property type="entry name" value="Thiamin pyrophosphokinase 1"/>
    <property type="match status" value="1"/>
</dbReference>
<evidence type="ECO:0000256" key="7">
    <source>
        <dbReference type="PIRNR" id="PIRNR031057"/>
    </source>
</evidence>
<evidence type="ECO:0000313" key="9">
    <source>
        <dbReference type="Proteomes" id="UP000749559"/>
    </source>
</evidence>
<dbReference type="EC" id="2.7.6.2" evidence="7"/>
<evidence type="ECO:0000313" key="8">
    <source>
        <dbReference type="EMBL" id="CAH1773541.1"/>
    </source>
</evidence>
<dbReference type="Pfam" id="PF04263">
    <property type="entry name" value="TPK_catalytic"/>
    <property type="match status" value="1"/>
</dbReference>
<keyword evidence="9" id="KW-1185">Reference proteome</keyword>
<dbReference type="InterPro" id="IPR036759">
    <property type="entry name" value="TPK_catalytic_sf"/>
</dbReference>
<dbReference type="UniPathway" id="UPA00060">
    <property type="reaction ID" value="UER00597"/>
</dbReference>
<dbReference type="CDD" id="cd07995">
    <property type="entry name" value="TPK"/>
    <property type="match status" value="1"/>
</dbReference>
<dbReference type="InterPro" id="IPR016966">
    <property type="entry name" value="Thiamin_pyrophosphokinase_euk"/>
</dbReference>
<evidence type="ECO:0000256" key="5">
    <source>
        <dbReference type="ARBA" id="ARBA00022777"/>
    </source>
</evidence>
<dbReference type="SUPFAM" id="SSF63999">
    <property type="entry name" value="Thiamin pyrophosphokinase, catalytic domain"/>
    <property type="match status" value="1"/>
</dbReference>
<accession>A0A8J1UDD1</accession>
<dbReference type="GO" id="GO:0030975">
    <property type="term" value="F:thiamine binding"/>
    <property type="evidence" value="ECO:0007669"/>
    <property type="project" value="UniProtKB-UniRule"/>
</dbReference>
<keyword evidence="3 7" id="KW-0808">Transferase</keyword>
<name>A0A8J1UDD1_OWEFU</name>
<gene>
    <name evidence="8" type="ORF">OFUS_LOCUS1123</name>
</gene>
<dbReference type="GO" id="GO:0009229">
    <property type="term" value="P:thiamine diphosphate biosynthetic process"/>
    <property type="evidence" value="ECO:0007669"/>
    <property type="project" value="UniProtKB-UniRule"/>
</dbReference>
<dbReference type="SUPFAM" id="SSF63862">
    <property type="entry name" value="Thiamin pyrophosphokinase, substrate-binding domain"/>
    <property type="match status" value="1"/>
</dbReference>
<evidence type="ECO:0000256" key="1">
    <source>
        <dbReference type="ARBA" id="ARBA00005078"/>
    </source>
</evidence>
<sequence length="253" mass="27910">MGDATTDTRIWSPLEFLKQSGEKICLMILNQPLAGCLDQLHTLWNKAVLTACVDGGTNELYKHTVQDFPQLVPDIISGDFDSAVADVLQYYKSKGCEIIPTLDQSETDFTKCLRLLVDRINKRNLQVSAIYALCDIGGDRFDHVMANVNTLYTGAQLSNIPTYIVTRTSIICLLTQGQHQIHVEKENRGDWCGFLPIGGRCASVTTTGFKWNLNGDAMEFGGLISSSNTWTDAEVVTIATDAPLVFTMGHKVK</sequence>
<dbReference type="InterPro" id="IPR006282">
    <property type="entry name" value="Thi_PPkinase"/>
</dbReference>
<evidence type="ECO:0000256" key="6">
    <source>
        <dbReference type="ARBA" id="ARBA00022840"/>
    </source>
</evidence>
<dbReference type="PIRSF" id="PIRSF031057">
    <property type="entry name" value="Thiamin_pyrophosphokinase"/>
    <property type="match status" value="1"/>
</dbReference>
<dbReference type="InterPro" id="IPR007371">
    <property type="entry name" value="TPK_catalytic"/>
</dbReference>
<evidence type="ECO:0000256" key="2">
    <source>
        <dbReference type="ARBA" id="ARBA00006785"/>
    </source>
</evidence>
<dbReference type="EMBL" id="CAIIXF020000001">
    <property type="protein sequence ID" value="CAH1773541.1"/>
    <property type="molecule type" value="Genomic_DNA"/>
</dbReference>
<evidence type="ECO:0000256" key="3">
    <source>
        <dbReference type="ARBA" id="ARBA00022679"/>
    </source>
</evidence>
<protein>
    <recommendedName>
        <fullName evidence="7">Thiamine pyrophosphokinase</fullName>
        <ecNumber evidence="7">2.7.6.2</ecNumber>
    </recommendedName>
</protein>
<dbReference type="SMART" id="SM00983">
    <property type="entry name" value="TPK_B1_binding"/>
    <property type="match status" value="1"/>
</dbReference>
<organism evidence="8 9">
    <name type="scientific">Owenia fusiformis</name>
    <name type="common">Polychaete worm</name>
    <dbReference type="NCBI Taxonomy" id="6347"/>
    <lineage>
        <taxon>Eukaryota</taxon>
        <taxon>Metazoa</taxon>
        <taxon>Spiralia</taxon>
        <taxon>Lophotrochozoa</taxon>
        <taxon>Annelida</taxon>
        <taxon>Polychaeta</taxon>
        <taxon>Sedentaria</taxon>
        <taxon>Canalipalpata</taxon>
        <taxon>Sabellida</taxon>
        <taxon>Oweniida</taxon>
        <taxon>Oweniidae</taxon>
        <taxon>Owenia</taxon>
    </lineage>
</organism>
<dbReference type="OrthoDB" id="25149at2759"/>
<dbReference type="AlphaFoldDB" id="A0A8J1UDD1"/>
<proteinExistence type="inferred from homology"/>
<dbReference type="NCBIfam" id="TIGR01378">
    <property type="entry name" value="thi_PPkinase"/>
    <property type="match status" value="1"/>
</dbReference>
<comment type="caution">
    <text evidence="8">The sequence shown here is derived from an EMBL/GenBank/DDBJ whole genome shotgun (WGS) entry which is preliminary data.</text>
</comment>
<dbReference type="Gene3D" id="2.60.120.320">
    <property type="entry name" value="Thiamin pyrophosphokinase, thiamin-binding domain"/>
    <property type="match status" value="1"/>
</dbReference>
<evidence type="ECO:0000256" key="4">
    <source>
        <dbReference type="ARBA" id="ARBA00022741"/>
    </source>
</evidence>